<evidence type="ECO:0000313" key="8">
    <source>
        <dbReference type="EMBL" id="MFC6395737.1"/>
    </source>
</evidence>
<evidence type="ECO:0000256" key="4">
    <source>
        <dbReference type="ARBA" id="ARBA00022692"/>
    </source>
</evidence>
<sequence>MAIHATQTPYAQNPARALILLLVRVVLGVIFIAHGWSKFTDPTIQSTISQFTKWHIPFPSIAAPLVGGLEVLGGACLVLGAYTWVVCVLLSVEMAGAIWFIHRHHGLFVGTGGWELCAGLAAGLMALSIASAGRFSYDAWANGDDDGPSRRRRSTRRR</sequence>
<dbReference type="RefSeq" id="WP_343884437.1">
    <property type="nucleotide sequence ID" value="NZ_BAAAKI010000002.1"/>
</dbReference>
<keyword evidence="9" id="KW-1185">Reference proteome</keyword>
<dbReference type="PANTHER" id="PTHR33452:SF1">
    <property type="entry name" value="INNER MEMBRANE PROTEIN YPHA-RELATED"/>
    <property type="match status" value="1"/>
</dbReference>
<feature type="transmembrane region" description="Helical" evidence="7">
    <location>
        <begin position="56"/>
        <end position="75"/>
    </location>
</feature>
<feature type="transmembrane region" description="Helical" evidence="7">
    <location>
        <begin position="17"/>
        <end position="36"/>
    </location>
</feature>
<comment type="subcellular location">
    <subcellularLocation>
        <location evidence="1">Cell membrane</location>
        <topology evidence="1">Multi-pass membrane protein</topology>
    </subcellularLocation>
</comment>
<evidence type="ECO:0000256" key="6">
    <source>
        <dbReference type="ARBA" id="ARBA00023136"/>
    </source>
</evidence>
<accession>A0ABW1WXH2</accession>
<dbReference type="Pfam" id="PF07681">
    <property type="entry name" value="DoxX"/>
    <property type="match status" value="1"/>
</dbReference>
<comment type="similarity">
    <text evidence="2">Belongs to the DoxX family.</text>
</comment>
<dbReference type="InterPro" id="IPR051907">
    <property type="entry name" value="DoxX-like_oxidoreductase"/>
</dbReference>
<dbReference type="PANTHER" id="PTHR33452">
    <property type="entry name" value="OXIDOREDUCTASE CATD-RELATED"/>
    <property type="match status" value="1"/>
</dbReference>
<evidence type="ECO:0000256" key="1">
    <source>
        <dbReference type="ARBA" id="ARBA00004651"/>
    </source>
</evidence>
<keyword evidence="4 7" id="KW-0812">Transmembrane</keyword>
<protein>
    <submittedName>
        <fullName evidence="8">DoxX family protein</fullName>
    </submittedName>
</protein>
<evidence type="ECO:0000256" key="7">
    <source>
        <dbReference type="SAM" id="Phobius"/>
    </source>
</evidence>
<dbReference type="EMBL" id="JBHSUA010000007">
    <property type="protein sequence ID" value="MFC6395737.1"/>
    <property type="molecule type" value="Genomic_DNA"/>
</dbReference>
<feature type="transmembrane region" description="Helical" evidence="7">
    <location>
        <begin position="113"/>
        <end position="133"/>
    </location>
</feature>
<keyword evidence="6 7" id="KW-0472">Membrane</keyword>
<name>A0ABW1WXH2_9ACTN</name>
<feature type="transmembrane region" description="Helical" evidence="7">
    <location>
        <begin position="81"/>
        <end position="101"/>
    </location>
</feature>
<keyword evidence="5 7" id="KW-1133">Transmembrane helix</keyword>
<dbReference type="InterPro" id="IPR032808">
    <property type="entry name" value="DoxX"/>
</dbReference>
<organism evidence="8 9">
    <name type="scientific">Luteococcus sanguinis</name>
    <dbReference type="NCBI Taxonomy" id="174038"/>
    <lineage>
        <taxon>Bacteria</taxon>
        <taxon>Bacillati</taxon>
        <taxon>Actinomycetota</taxon>
        <taxon>Actinomycetes</taxon>
        <taxon>Propionibacteriales</taxon>
        <taxon>Propionibacteriaceae</taxon>
        <taxon>Luteococcus</taxon>
    </lineage>
</organism>
<dbReference type="Proteomes" id="UP001596266">
    <property type="component" value="Unassembled WGS sequence"/>
</dbReference>
<evidence type="ECO:0000256" key="2">
    <source>
        <dbReference type="ARBA" id="ARBA00006679"/>
    </source>
</evidence>
<comment type="caution">
    <text evidence="8">The sequence shown here is derived from an EMBL/GenBank/DDBJ whole genome shotgun (WGS) entry which is preliminary data.</text>
</comment>
<evidence type="ECO:0000256" key="5">
    <source>
        <dbReference type="ARBA" id="ARBA00022989"/>
    </source>
</evidence>
<proteinExistence type="inferred from homology"/>
<reference evidence="9" key="1">
    <citation type="journal article" date="2019" name="Int. J. Syst. Evol. Microbiol.">
        <title>The Global Catalogue of Microorganisms (GCM) 10K type strain sequencing project: providing services to taxonomists for standard genome sequencing and annotation.</title>
        <authorList>
            <consortium name="The Broad Institute Genomics Platform"/>
            <consortium name="The Broad Institute Genome Sequencing Center for Infectious Disease"/>
            <person name="Wu L."/>
            <person name="Ma J."/>
        </authorList>
    </citation>
    <scope>NUCLEOTIDE SEQUENCE [LARGE SCALE GENOMIC DNA]</scope>
    <source>
        <strain evidence="9">CGMCC 1.15277</strain>
    </source>
</reference>
<keyword evidence="3" id="KW-1003">Cell membrane</keyword>
<gene>
    <name evidence="8" type="ORF">ACFP57_01835</name>
</gene>
<evidence type="ECO:0000256" key="3">
    <source>
        <dbReference type="ARBA" id="ARBA00022475"/>
    </source>
</evidence>
<evidence type="ECO:0000313" key="9">
    <source>
        <dbReference type="Proteomes" id="UP001596266"/>
    </source>
</evidence>